<organism evidence="2 3">
    <name type="scientific">Camelimonas fluminis</name>
    <dbReference type="NCBI Taxonomy" id="1576911"/>
    <lineage>
        <taxon>Bacteria</taxon>
        <taxon>Pseudomonadati</taxon>
        <taxon>Pseudomonadota</taxon>
        <taxon>Alphaproteobacteria</taxon>
        <taxon>Hyphomicrobiales</taxon>
        <taxon>Chelatococcaceae</taxon>
        <taxon>Camelimonas</taxon>
    </lineage>
</organism>
<evidence type="ECO:0000313" key="3">
    <source>
        <dbReference type="Proteomes" id="UP001595704"/>
    </source>
</evidence>
<sequence>MMTRRPDDPPADTVTCAITLLPANAEQIVGSNMSVSGAISTGNDVVPLAQGTFTLFGGALFDDGRNTRDVVADETGQIPAEYFTSDSAGSGTVRLTPTVPAGTPSQKSFTFIKGATPPSVDLGVDRDAAPANGFTEITATSTLTRAGLPVTDVFELLGMSEARFADDDSGQTSKEVPVDTSGQAVARIVDTTPQAGVVRASAMGKYAGASPATHDIAFTAPPGLTLDLSPREVTFDAAQNGATISITVTGAGKAGVADATVHLEVKGAGAFFETYMADKITVVTNDEGRASVTVNAYTWSSGPVYGSVTAPPAVGADPETAEDQIRYTSKVPDKLTIGVAAIEYAEDAQQTTWATVKSGGAIGLGGPASLADRVRISARYMLDDKPWDGYGGMVFAVDGPSHALLMQPLTDPPDPPENAAGGLKGMYNQPPEGAFVPDNSADKGHTPAQMWLQDGYKETVALSITPGAGAESVVSIAPEVVFGPAWAGVTKVEVNFVPGGGRVASIYQNSLHQAAIQVVLTLADAFETVLTEHNYPTADEVLAAVQLVDFTTGGPYSMTEKPARGQFGFVEVGQTSNCFDKQIPEMSGLAPARAAATPDDGQVTFAGGKATIYYYLVFNDQGGARLPGTTVGAVVNPGYPYDGGQIRTFTHAGAADSANTVMISSHGTAEYTLNDLTQSVVRQEGPYETDAGPHVYNGSEAAGNCVRRWGATVSFGNSRFGSDLFGAFLPSSSMLGPDDDHGARSTDGSVFYDIKRGAFQTRAYFWQDNNYLVSDEDYDNDAMDRGVSITAPAKTQDITLDGVETMTRASGLTGKIGMTVAAGFGDLGQSAGTWKPTKFKLVDRYGNVAGEYYLNMNLPQPSVLLSHMDGSGWLPLASAAADSGPGTIAGSAITISRVATTDDEGKDYGNQKTELGLTTTPSSGQSFVGGLPATFINPGTGWTLTPVKDGATLNNEQLYRMSGVFQGATNTITTFNSKDNNDDGYHLVIGVADAGKGDHVQLKPNWANGT</sequence>
<protein>
    <submittedName>
        <fullName evidence="2">Uncharacterized protein</fullName>
    </submittedName>
</protein>
<reference evidence="3" key="1">
    <citation type="journal article" date="2019" name="Int. J. Syst. Evol. Microbiol.">
        <title>The Global Catalogue of Microorganisms (GCM) 10K type strain sequencing project: providing services to taxonomists for standard genome sequencing and annotation.</title>
        <authorList>
            <consortium name="The Broad Institute Genomics Platform"/>
            <consortium name="The Broad Institute Genome Sequencing Center for Infectious Disease"/>
            <person name="Wu L."/>
            <person name="Ma J."/>
        </authorList>
    </citation>
    <scope>NUCLEOTIDE SEQUENCE [LARGE SCALE GENOMIC DNA]</scope>
    <source>
        <strain evidence="3">KCTC 42282</strain>
    </source>
</reference>
<keyword evidence="3" id="KW-1185">Reference proteome</keyword>
<evidence type="ECO:0000313" key="2">
    <source>
        <dbReference type="EMBL" id="MFC3638025.1"/>
    </source>
</evidence>
<dbReference type="EMBL" id="JBHRYC010000058">
    <property type="protein sequence ID" value="MFC3638025.1"/>
    <property type="molecule type" value="Genomic_DNA"/>
</dbReference>
<feature type="region of interest" description="Disordered" evidence="1">
    <location>
        <begin position="414"/>
        <end position="443"/>
    </location>
</feature>
<evidence type="ECO:0000256" key="1">
    <source>
        <dbReference type="SAM" id="MobiDB-lite"/>
    </source>
</evidence>
<gene>
    <name evidence="2" type="ORF">ACFONL_11685</name>
</gene>
<dbReference type="RefSeq" id="WP_191321155.1">
    <property type="nucleotide sequence ID" value="NZ_BNCG01000046.1"/>
</dbReference>
<dbReference type="Proteomes" id="UP001595704">
    <property type="component" value="Unassembled WGS sequence"/>
</dbReference>
<proteinExistence type="predicted"/>
<accession>A0ABV7UH52</accession>
<comment type="caution">
    <text evidence="2">The sequence shown here is derived from an EMBL/GenBank/DDBJ whole genome shotgun (WGS) entry which is preliminary data.</text>
</comment>
<name>A0ABV7UH52_9HYPH</name>